<evidence type="ECO:0000256" key="1">
    <source>
        <dbReference type="SAM" id="MobiDB-lite"/>
    </source>
</evidence>
<name>A0A6A5Z4I4_9PLEO</name>
<proteinExistence type="predicted"/>
<dbReference type="AlphaFoldDB" id="A0A6A5Z4I4"/>
<organism evidence="2 3">
    <name type="scientific">Lophiotrema nucula</name>
    <dbReference type="NCBI Taxonomy" id="690887"/>
    <lineage>
        <taxon>Eukaryota</taxon>
        <taxon>Fungi</taxon>
        <taxon>Dikarya</taxon>
        <taxon>Ascomycota</taxon>
        <taxon>Pezizomycotina</taxon>
        <taxon>Dothideomycetes</taxon>
        <taxon>Pleosporomycetidae</taxon>
        <taxon>Pleosporales</taxon>
        <taxon>Lophiotremataceae</taxon>
        <taxon>Lophiotrema</taxon>
    </lineage>
</organism>
<dbReference type="Proteomes" id="UP000799770">
    <property type="component" value="Unassembled WGS sequence"/>
</dbReference>
<feature type="region of interest" description="Disordered" evidence="1">
    <location>
        <begin position="154"/>
        <end position="225"/>
    </location>
</feature>
<sequence>MANYQYGSKWTKKRTMQLLAYIEHCRTGHADFEKTKAEYMSIIFGESNMTRHAVKYQEQRLARRLQCTRAQLREGGLIQVPQGGKGAFDEEEREELRSALEVLHGTLTPSSTISEAHYLASEVVPPPHPGEEAVEIVNDVSLDHSKTLEPHTKIENLSDSSNKQYKNRSKRHSSPIVRIPISAGASRASGRRDHPGCSVPQRPTVSPITPEPSASASSTVAVKPKAHPTCQAGSLLFSKSSPVVESAQQEQRNKTHLGQEPPKARFNKRGAKRKRPFLDDNAQLESQFREEQVHQHRKPLTLDSFDIPAVTTRSQYLEQVNASLTSENAHLVRLGEELREKCHALEKEIHVSRQSSNRDSPASNPAESQVTSSQKVRQEREIREKARLFDKMILPLRLEREAPATFPGRPREFTIHKEWERLGYDIIAIRETQIYDTKLISSDYTPLDIFGTIWTPGLLKAHVSQRLCETVFGTNLLDSDRCNCTAHDVLGEYRKLIATRNGTEDLRAADLFAWKETLSKENITQDHLPRKATIWSKALHDNLILLIGRNSQPATRFKRPFEKALFLKRELLLSASDYELHWFPAESIFNADEMVAVDKELGFRKDVSNDQKIGYCIFPALIQHTQSQLTQSDDFSAHVAAALLSNKSFLPTGHGLRPDRHVVGKAIVLVS</sequence>
<feature type="compositionally biased region" description="Polar residues" evidence="1">
    <location>
        <begin position="241"/>
        <end position="250"/>
    </location>
</feature>
<gene>
    <name evidence="2" type="ORF">BDV96DRAFT_600323</name>
</gene>
<feature type="region of interest" description="Disordered" evidence="1">
    <location>
        <begin position="241"/>
        <end position="269"/>
    </location>
</feature>
<feature type="compositionally biased region" description="Polar residues" evidence="1">
    <location>
        <begin position="352"/>
        <end position="375"/>
    </location>
</feature>
<feature type="compositionally biased region" description="Polar residues" evidence="1">
    <location>
        <begin position="201"/>
        <end position="220"/>
    </location>
</feature>
<dbReference type="EMBL" id="ML977325">
    <property type="protein sequence ID" value="KAF2114340.1"/>
    <property type="molecule type" value="Genomic_DNA"/>
</dbReference>
<reference evidence="2" key="1">
    <citation type="journal article" date="2020" name="Stud. Mycol.">
        <title>101 Dothideomycetes genomes: a test case for predicting lifestyles and emergence of pathogens.</title>
        <authorList>
            <person name="Haridas S."/>
            <person name="Albert R."/>
            <person name="Binder M."/>
            <person name="Bloem J."/>
            <person name="Labutti K."/>
            <person name="Salamov A."/>
            <person name="Andreopoulos B."/>
            <person name="Baker S."/>
            <person name="Barry K."/>
            <person name="Bills G."/>
            <person name="Bluhm B."/>
            <person name="Cannon C."/>
            <person name="Castanera R."/>
            <person name="Culley D."/>
            <person name="Daum C."/>
            <person name="Ezra D."/>
            <person name="Gonzalez J."/>
            <person name="Henrissat B."/>
            <person name="Kuo A."/>
            <person name="Liang C."/>
            <person name="Lipzen A."/>
            <person name="Lutzoni F."/>
            <person name="Magnuson J."/>
            <person name="Mondo S."/>
            <person name="Nolan M."/>
            <person name="Ohm R."/>
            <person name="Pangilinan J."/>
            <person name="Park H.-J."/>
            <person name="Ramirez L."/>
            <person name="Alfaro M."/>
            <person name="Sun H."/>
            <person name="Tritt A."/>
            <person name="Yoshinaga Y."/>
            <person name="Zwiers L.-H."/>
            <person name="Turgeon B."/>
            <person name="Goodwin S."/>
            <person name="Spatafora J."/>
            <person name="Crous P."/>
            <person name="Grigoriev I."/>
        </authorList>
    </citation>
    <scope>NUCLEOTIDE SEQUENCE</scope>
    <source>
        <strain evidence="2">CBS 627.86</strain>
    </source>
</reference>
<protein>
    <submittedName>
        <fullName evidence="2">Uncharacterized protein</fullName>
    </submittedName>
</protein>
<evidence type="ECO:0000313" key="2">
    <source>
        <dbReference type="EMBL" id="KAF2114340.1"/>
    </source>
</evidence>
<accession>A0A6A5Z4I4</accession>
<keyword evidence="3" id="KW-1185">Reference proteome</keyword>
<feature type="region of interest" description="Disordered" evidence="1">
    <location>
        <begin position="350"/>
        <end position="379"/>
    </location>
</feature>
<evidence type="ECO:0000313" key="3">
    <source>
        <dbReference type="Proteomes" id="UP000799770"/>
    </source>
</evidence>